<keyword evidence="1" id="KW-0812">Transmembrane</keyword>
<protein>
    <recommendedName>
        <fullName evidence="6">Iron dicitrate transport regulator FecR</fullName>
    </recommendedName>
</protein>
<evidence type="ECO:0000259" key="2">
    <source>
        <dbReference type="Pfam" id="PF04773"/>
    </source>
</evidence>
<keyword evidence="1" id="KW-0472">Membrane</keyword>
<dbReference type="Pfam" id="PF04773">
    <property type="entry name" value="FecR"/>
    <property type="match status" value="1"/>
</dbReference>
<feature type="transmembrane region" description="Helical" evidence="1">
    <location>
        <begin position="80"/>
        <end position="99"/>
    </location>
</feature>
<feature type="domain" description="FecR protein" evidence="2">
    <location>
        <begin position="109"/>
        <end position="200"/>
    </location>
</feature>
<reference evidence="5" key="1">
    <citation type="submission" date="2016-03" db="EMBL/GenBank/DDBJ databases">
        <authorList>
            <person name="Heylen K."/>
            <person name="De Vos P."/>
            <person name="Vekeman B."/>
        </authorList>
    </citation>
    <scope>NUCLEOTIDE SEQUENCE [LARGE SCALE GENOMIC DNA]</scope>
    <source>
        <strain evidence="5">R-45383</strain>
    </source>
</reference>
<evidence type="ECO:0000256" key="1">
    <source>
        <dbReference type="SAM" id="Phobius"/>
    </source>
</evidence>
<comment type="caution">
    <text evidence="4">The sequence shown here is derived from an EMBL/GenBank/DDBJ whole genome shotgun (WGS) entry which is preliminary data.</text>
</comment>
<dbReference type="OrthoDB" id="8641865at2"/>
<dbReference type="InterPro" id="IPR006860">
    <property type="entry name" value="FecR"/>
</dbReference>
<evidence type="ECO:0000259" key="3">
    <source>
        <dbReference type="Pfam" id="PF16220"/>
    </source>
</evidence>
<dbReference type="InterPro" id="IPR032623">
    <property type="entry name" value="FecR_N"/>
</dbReference>
<name>A0A177N3C3_9GAMM</name>
<dbReference type="Pfam" id="PF16220">
    <property type="entry name" value="DUF4880"/>
    <property type="match status" value="1"/>
</dbReference>
<evidence type="ECO:0008006" key="6">
    <source>
        <dbReference type="Google" id="ProtNLM"/>
    </source>
</evidence>
<dbReference type="Gene3D" id="2.60.120.1440">
    <property type="match status" value="1"/>
</dbReference>
<dbReference type="PANTHER" id="PTHR30273">
    <property type="entry name" value="PERIPLASMIC SIGNAL SENSOR AND SIGMA FACTOR ACTIVATOR FECR-RELATED"/>
    <property type="match status" value="1"/>
</dbReference>
<feature type="domain" description="FecR N-terminal" evidence="3">
    <location>
        <begin position="13"/>
        <end position="55"/>
    </location>
</feature>
<gene>
    <name evidence="4" type="ORF">A1355_15675</name>
</gene>
<dbReference type="RefSeq" id="WP_064031686.1">
    <property type="nucleotide sequence ID" value="NZ_LUUK01000229.1"/>
</dbReference>
<proteinExistence type="predicted"/>
<dbReference type="GO" id="GO:0016989">
    <property type="term" value="F:sigma factor antagonist activity"/>
    <property type="evidence" value="ECO:0007669"/>
    <property type="project" value="TreeGrafter"/>
</dbReference>
<dbReference type="EMBL" id="LUUK01000229">
    <property type="protein sequence ID" value="OAI11669.1"/>
    <property type="molecule type" value="Genomic_DNA"/>
</dbReference>
<dbReference type="PANTHER" id="PTHR30273:SF2">
    <property type="entry name" value="PROTEIN FECR"/>
    <property type="match status" value="1"/>
</dbReference>
<keyword evidence="5" id="KW-1185">Reference proteome</keyword>
<dbReference type="Gene3D" id="3.55.50.30">
    <property type="match status" value="1"/>
</dbReference>
<dbReference type="STRING" id="702114.A1355_15675"/>
<organism evidence="4 5">
    <name type="scientific">Methylomonas koyamae</name>
    <dbReference type="NCBI Taxonomy" id="702114"/>
    <lineage>
        <taxon>Bacteria</taxon>
        <taxon>Pseudomonadati</taxon>
        <taxon>Pseudomonadota</taxon>
        <taxon>Gammaproteobacteria</taxon>
        <taxon>Methylococcales</taxon>
        <taxon>Methylococcaceae</taxon>
        <taxon>Methylomonas</taxon>
    </lineage>
</organism>
<dbReference type="InterPro" id="IPR012373">
    <property type="entry name" value="Ferrdict_sens_TM"/>
</dbReference>
<dbReference type="Proteomes" id="UP000077628">
    <property type="component" value="Unassembled WGS sequence"/>
</dbReference>
<sequence length="316" mass="34829">MPAPAQNSATIREQAADWWARLDGGSMDENELKEFQRWLNASLEHRLAYSELENLWGELDGLAKVETSVAPKSKPPAKRALAPLIFGLALAASLAAIWLSPYLQLWNADLQTGRGEIRSFTLSDGSTVHLNSASAVDVQIDETHRELRLLRGEAAFEVSPDRNRPFRVYAAGGSVTALGTAFNVKLAEEGAEVTVTEHRVRVELGNGRQTTEIEEGLAASYDAEHGLSQAKAADIGAATAWRRHRLVFQNRPLDEVVAELAHYYPGVLLIQDADLRQRRVNGVFRIDDPLAAIAALETALQLHTTHFGDYLILLHR</sequence>
<accession>A0A177N3C3</accession>
<dbReference type="PIRSF" id="PIRSF018266">
    <property type="entry name" value="FecR"/>
    <property type="match status" value="1"/>
</dbReference>
<dbReference type="AlphaFoldDB" id="A0A177N3C3"/>
<evidence type="ECO:0000313" key="4">
    <source>
        <dbReference type="EMBL" id="OAI11669.1"/>
    </source>
</evidence>
<evidence type="ECO:0000313" key="5">
    <source>
        <dbReference type="Proteomes" id="UP000077628"/>
    </source>
</evidence>
<keyword evidence="1" id="KW-1133">Transmembrane helix</keyword>